<dbReference type="RefSeq" id="WP_114956460.1">
    <property type="nucleotide sequence ID" value="NZ_JBHSJF010000006.1"/>
</dbReference>
<accession>A0ABV9Z0J8</accession>
<dbReference type="InterPro" id="IPR003772">
    <property type="entry name" value="YceD"/>
</dbReference>
<gene>
    <name evidence="2" type="ORF">ACFPFW_08140</name>
</gene>
<reference evidence="3" key="1">
    <citation type="journal article" date="2019" name="Int. J. Syst. Evol. Microbiol.">
        <title>The Global Catalogue of Microorganisms (GCM) 10K type strain sequencing project: providing services to taxonomists for standard genome sequencing and annotation.</title>
        <authorList>
            <consortium name="The Broad Institute Genomics Platform"/>
            <consortium name="The Broad Institute Genome Sequencing Center for Infectious Disease"/>
            <person name="Wu L."/>
            <person name="Ma J."/>
        </authorList>
    </citation>
    <scope>NUCLEOTIDE SEQUENCE [LARGE SCALE GENOMIC DNA]</scope>
    <source>
        <strain evidence="3">CGMCC 1.16444</strain>
    </source>
</reference>
<evidence type="ECO:0000256" key="1">
    <source>
        <dbReference type="SAM" id="MobiDB-lite"/>
    </source>
</evidence>
<sequence>MTAKAALSRPIAISDVPPRGTRVVIDADETARSALAKQLKIPAVKRLTADLAVKPWGRSGLAVTGRLEGKVTQVCVVTVDPFDVDIAEDVNLTFVPEEEMPSEEEIGSEFESDLDAPDVLENGVVDLGTVIAEFLALSLDPYPRKPGAEFSPPEESKVDAPSEGTYRPFAGLENLVRRKDDENK</sequence>
<organism evidence="2 3">
    <name type="scientific">Flaviflagellibacter deserti</name>
    <dbReference type="NCBI Taxonomy" id="2267266"/>
    <lineage>
        <taxon>Bacteria</taxon>
        <taxon>Pseudomonadati</taxon>
        <taxon>Pseudomonadota</taxon>
        <taxon>Alphaproteobacteria</taxon>
        <taxon>Hyphomicrobiales</taxon>
        <taxon>Flaviflagellibacter</taxon>
    </lineage>
</organism>
<evidence type="ECO:0000313" key="3">
    <source>
        <dbReference type="Proteomes" id="UP001595796"/>
    </source>
</evidence>
<evidence type="ECO:0000313" key="2">
    <source>
        <dbReference type="EMBL" id="MFC5067987.1"/>
    </source>
</evidence>
<dbReference type="Pfam" id="PF02620">
    <property type="entry name" value="YceD"/>
    <property type="match status" value="1"/>
</dbReference>
<dbReference type="Proteomes" id="UP001595796">
    <property type="component" value="Unassembled WGS sequence"/>
</dbReference>
<feature type="compositionally biased region" description="Basic and acidic residues" evidence="1">
    <location>
        <begin position="175"/>
        <end position="184"/>
    </location>
</feature>
<feature type="region of interest" description="Disordered" evidence="1">
    <location>
        <begin position="141"/>
        <end position="184"/>
    </location>
</feature>
<dbReference type="EMBL" id="JBHSJF010000006">
    <property type="protein sequence ID" value="MFC5067987.1"/>
    <property type="molecule type" value="Genomic_DNA"/>
</dbReference>
<protein>
    <submittedName>
        <fullName evidence="2">DUF177 domain-containing protein</fullName>
    </submittedName>
</protein>
<name>A0ABV9Z0J8_9HYPH</name>
<keyword evidence="3" id="KW-1185">Reference proteome</keyword>
<comment type="caution">
    <text evidence="2">The sequence shown here is derived from an EMBL/GenBank/DDBJ whole genome shotgun (WGS) entry which is preliminary data.</text>
</comment>
<proteinExistence type="predicted"/>